<sequence>MEVTLVVEDASRADVMAAEDEISEPDEDSLAGQMNVLKGGSVSKAPKPKKQADDSSEEEESGTEEEEEDTSDTNTDTEDEGS</sequence>
<organism evidence="2 3">
    <name type="scientific">Apiospora kogelbergensis</name>
    <dbReference type="NCBI Taxonomy" id="1337665"/>
    <lineage>
        <taxon>Eukaryota</taxon>
        <taxon>Fungi</taxon>
        <taxon>Dikarya</taxon>
        <taxon>Ascomycota</taxon>
        <taxon>Pezizomycotina</taxon>
        <taxon>Sordariomycetes</taxon>
        <taxon>Xylariomycetidae</taxon>
        <taxon>Amphisphaeriales</taxon>
        <taxon>Apiosporaceae</taxon>
        <taxon>Apiospora</taxon>
    </lineage>
</organism>
<feature type="region of interest" description="Disordered" evidence="1">
    <location>
        <begin position="16"/>
        <end position="82"/>
    </location>
</feature>
<proteinExistence type="predicted"/>
<evidence type="ECO:0000256" key="1">
    <source>
        <dbReference type="SAM" id="MobiDB-lite"/>
    </source>
</evidence>
<comment type="caution">
    <text evidence="2">The sequence shown here is derived from an EMBL/GenBank/DDBJ whole genome shotgun (WGS) entry which is preliminary data.</text>
</comment>
<protein>
    <submittedName>
        <fullName evidence="2">Preprotein translocase subunit</fullName>
    </submittedName>
</protein>
<dbReference type="Proteomes" id="UP001392437">
    <property type="component" value="Unassembled WGS sequence"/>
</dbReference>
<feature type="compositionally biased region" description="Acidic residues" evidence="1">
    <location>
        <begin position="54"/>
        <end position="82"/>
    </location>
</feature>
<keyword evidence="3" id="KW-1185">Reference proteome</keyword>
<feature type="compositionally biased region" description="Acidic residues" evidence="1">
    <location>
        <begin position="17"/>
        <end position="29"/>
    </location>
</feature>
<reference evidence="2 3" key="1">
    <citation type="submission" date="2023-01" db="EMBL/GenBank/DDBJ databases">
        <title>Analysis of 21 Apiospora genomes using comparative genomics revels a genus with tremendous synthesis potential of carbohydrate active enzymes and secondary metabolites.</title>
        <authorList>
            <person name="Sorensen T."/>
        </authorList>
    </citation>
    <scope>NUCLEOTIDE SEQUENCE [LARGE SCALE GENOMIC DNA]</scope>
    <source>
        <strain evidence="2 3">CBS 117206</strain>
    </source>
</reference>
<name>A0AAW0Q765_9PEZI</name>
<evidence type="ECO:0000313" key="2">
    <source>
        <dbReference type="EMBL" id="KAK8095340.1"/>
    </source>
</evidence>
<dbReference type="EMBL" id="JAQQWP010000011">
    <property type="protein sequence ID" value="KAK8095340.1"/>
    <property type="molecule type" value="Genomic_DNA"/>
</dbReference>
<dbReference type="AlphaFoldDB" id="A0AAW0Q765"/>
<accession>A0AAW0Q765</accession>
<evidence type="ECO:0000313" key="3">
    <source>
        <dbReference type="Proteomes" id="UP001392437"/>
    </source>
</evidence>
<gene>
    <name evidence="2" type="ORF">PG999_013362</name>
</gene>